<dbReference type="AlphaFoldDB" id="A0AAN7ZC05"/>
<evidence type="ECO:0000313" key="6">
    <source>
        <dbReference type="Proteomes" id="UP001329430"/>
    </source>
</evidence>
<dbReference type="InterPro" id="IPR050541">
    <property type="entry name" value="LRR_TM_domain-containing"/>
</dbReference>
<gene>
    <name evidence="5" type="ORF">RI129_009307</name>
</gene>
<dbReference type="SUPFAM" id="SSF52058">
    <property type="entry name" value="L domain-like"/>
    <property type="match status" value="1"/>
</dbReference>
<evidence type="ECO:0000256" key="3">
    <source>
        <dbReference type="ARBA" id="ARBA00022737"/>
    </source>
</evidence>
<sequence length="347" mass="40110">MFKTPTTLGLLIILKYSSQCLPPSFDNVLITVNEKDEKISGCITPDTLKFKGEVAKISAVNQNIPDLNRGAVRDISTKFNIDFSRNNIDIIREEAFLNLSGLEQIDLSKNNIIWIGENAFVNLPTLRLLDLAYNKISVSSRAFNNLPELRVIDLSDNNLDSFDQSWFYRTPRLDSISFRLNRLRSIPRAAFINLPSIEYLYFHSNKIEDIHPDAFKGLRNLRLLVISENRVKSFEINFHTPSELGAVGIQFNNITYISDKMLEMIRPNLRSFWITGNPWQCGCFDKLINWSIKNRVTISFVCLQYEYVCVYPKTNPYQCLEREDADFYNGFSNNFGNETKCKPHWSK</sequence>
<dbReference type="InterPro" id="IPR001611">
    <property type="entry name" value="Leu-rich_rpt"/>
</dbReference>
<dbReference type="PANTHER" id="PTHR24369:SF210">
    <property type="entry name" value="CHAOPTIN-RELATED"/>
    <property type="match status" value="1"/>
</dbReference>
<evidence type="ECO:0000313" key="5">
    <source>
        <dbReference type="EMBL" id="KAK5640760.1"/>
    </source>
</evidence>
<accession>A0AAN7ZC05</accession>
<evidence type="ECO:0000256" key="4">
    <source>
        <dbReference type="SAM" id="SignalP"/>
    </source>
</evidence>
<protein>
    <submittedName>
        <fullName evidence="5">Uncharacterized protein</fullName>
    </submittedName>
</protein>
<dbReference type="Gene3D" id="3.80.10.10">
    <property type="entry name" value="Ribonuclease Inhibitor"/>
    <property type="match status" value="1"/>
</dbReference>
<dbReference type="InterPro" id="IPR032675">
    <property type="entry name" value="LRR_dom_sf"/>
</dbReference>
<dbReference type="PANTHER" id="PTHR24369">
    <property type="entry name" value="ANTIGEN BSP, PUTATIVE-RELATED"/>
    <property type="match status" value="1"/>
</dbReference>
<feature type="chain" id="PRO_5042938830" evidence="4">
    <location>
        <begin position="21"/>
        <end position="347"/>
    </location>
</feature>
<keyword evidence="6" id="KW-1185">Reference proteome</keyword>
<comment type="caution">
    <text evidence="5">The sequence shown here is derived from an EMBL/GenBank/DDBJ whole genome shotgun (WGS) entry which is preliminary data.</text>
</comment>
<name>A0AAN7ZC05_9COLE</name>
<reference evidence="5 6" key="1">
    <citation type="journal article" date="2024" name="Insects">
        <title>An Improved Chromosome-Level Genome Assembly of the Firefly Pyrocoelia pectoralis.</title>
        <authorList>
            <person name="Fu X."/>
            <person name="Meyer-Rochow V.B."/>
            <person name="Ballantyne L."/>
            <person name="Zhu X."/>
        </authorList>
    </citation>
    <scope>NUCLEOTIDE SEQUENCE [LARGE SCALE GENOMIC DNA]</scope>
    <source>
        <strain evidence="5">XCY_ONT2</strain>
    </source>
</reference>
<dbReference type="Proteomes" id="UP001329430">
    <property type="component" value="Chromosome 7"/>
</dbReference>
<feature type="signal peptide" evidence="4">
    <location>
        <begin position="1"/>
        <end position="20"/>
    </location>
</feature>
<keyword evidence="1" id="KW-0433">Leucine-rich repeat</keyword>
<evidence type="ECO:0000256" key="2">
    <source>
        <dbReference type="ARBA" id="ARBA00022729"/>
    </source>
</evidence>
<dbReference type="InterPro" id="IPR003591">
    <property type="entry name" value="Leu-rich_rpt_typical-subtyp"/>
</dbReference>
<keyword evidence="2 4" id="KW-0732">Signal</keyword>
<keyword evidence="3" id="KW-0677">Repeat</keyword>
<proteinExistence type="predicted"/>
<dbReference type="Pfam" id="PF13855">
    <property type="entry name" value="LRR_8"/>
    <property type="match status" value="2"/>
</dbReference>
<dbReference type="Pfam" id="PF00560">
    <property type="entry name" value="LRR_1"/>
    <property type="match status" value="1"/>
</dbReference>
<dbReference type="GO" id="GO:0005886">
    <property type="term" value="C:plasma membrane"/>
    <property type="evidence" value="ECO:0007669"/>
    <property type="project" value="TreeGrafter"/>
</dbReference>
<dbReference type="EMBL" id="JAVRBK010000007">
    <property type="protein sequence ID" value="KAK5640760.1"/>
    <property type="molecule type" value="Genomic_DNA"/>
</dbReference>
<dbReference type="SMART" id="SM00369">
    <property type="entry name" value="LRR_TYP"/>
    <property type="match status" value="6"/>
</dbReference>
<evidence type="ECO:0000256" key="1">
    <source>
        <dbReference type="ARBA" id="ARBA00022614"/>
    </source>
</evidence>
<organism evidence="5 6">
    <name type="scientific">Pyrocoelia pectoralis</name>
    <dbReference type="NCBI Taxonomy" id="417401"/>
    <lineage>
        <taxon>Eukaryota</taxon>
        <taxon>Metazoa</taxon>
        <taxon>Ecdysozoa</taxon>
        <taxon>Arthropoda</taxon>
        <taxon>Hexapoda</taxon>
        <taxon>Insecta</taxon>
        <taxon>Pterygota</taxon>
        <taxon>Neoptera</taxon>
        <taxon>Endopterygota</taxon>
        <taxon>Coleoptera</taxon>
        <taxon>Polyphaga</taxon>
        <taxon>Elateriformia</taxon>
        <taxon>Elateroidea</taxon>
        <taxon>Lampyridae</taxon>
        <taxon>Lampyrinae</taxon>
        <taxon>Pyrocoelia</taxon>
    </lineage>
</organism>